<evidence type="ECO:0000313" key="2">
    <source>
        <dbReference type="Proteomes" id="UP000240493"/>
    </source>
</evidence>
<proteinExistence type="predicted"/>
<protein>
    <submittedName>
        <fullName evidence="1">Uncharacterized protein</fullName>
    </submittedName>
</protein>
<gene>
    <name evidence="1" type="ORF">M441DRAFT_154567</name>
</gene>
<feature type="non-terminal residue" evidence="1">
    <location>
        <position position="419"/>
    </location>
</feature>
<keyword evidence="2" id="KW-1185">Reference proteome</keyword>
<dbReference type="STRING" id="1042311.A0A2T3YQZ0"/>
<dbReference type="InterPro" id="IPR022198">
    <property type="entry name" value="DUF3723"/>
</dbReference>
<dbReference type="EMBL" id="KZ679287">
    <property type="protein sequence ID" value="PTB34937.1"/>
    <property type="molecule type" value="Genomic_DNA"/>
</dbReference>
<dbReference type="AlphaFoldDB" id="A0A2T3YQZ0"/>
<sequence length="419" mass="48110">MATTSSVSSRYAASRPVSHFKPKPIPILLIRFTAQQRKLSDGEIFQTIRYFVHQKKFDIAQEWMNALSAPKKHHLNLMLGRPAIISAMDELLPFPGLWDGLQLGNWAKHLAAHADDLIINYLKRIKRVYSRIFQGHESLMYLLDKDTVLRLQYRSLKWSMRDQKIVHSMFRKGTIFTKISSDKIRDDLMNNVLSIPDVIPSIATFHANMKYITIGAKILEKYIEVKPKNYRSQRHSITRSKSSLYDNLTMHWTSNRKSIQISHEEFVPMGETQNASKLCFLQLLMAALRYFPHLSSESPLLDKGGGWVGITPDDHFRALLCKTAWHLGYDNEKIRRGAEFSLSPLSYKKVSRLEIWRGGKPPFQVFELLADASFLPQLYSAQLQKEVNFPSPLHIQGDMLSAFFGAFEDLTALIVQASI</sequence>
<accession>A0A2T3YQZ0</accession>
<reference evidence="1 2" key="1">
    <citation type="submission" date="2016-07" db="EMBL/GenBank/DDBJ databases">
        <title>Multiple horizontal gene transfer events from other fungi enriched the ability of initially mycotrophic Trichoderma (Ascomycota) to feed on dead plant biomass.</title>
        <authorList>
            <consortium name="DOE Joint Genome Institute"/>
            <person name="Aerts A."/>
            <person name="Atanasova L."/>
            <person name="Chenthamara K."/>
            <person name="Zhang J."/>
            <person name="Grujic M."/>
            <person name="Henrissat B."/>
            <person name="Kuo A."/>
            <person name="Salamov A."/>
            <person name="Lipzen A."/>
            <person name="Labutti K."/>
            <person name="Barry K."/>
            <person name="Miao Y."/>
            <person name="Rahimi M.J."/>
            <person name="Shen Q."/>
            <person name="Grigoriev I.V."/>
            <person name="Kubicek C.P."/>
            <person name="Druzhinina I.S."/>
        </authorList>
    </citation>
    <scope>NUCLEOTIDE SEQUENCE [LARGE SCALE GENOMIC DNA]</scope>
    <source>
        <strain evidence="1 2">CBS 433.97</strain>
    </source>
</reference>
<dbReference type="OrthoDB" id="4870690at2759"/>
<dbReference type="Pfam" id="PF12520">
    <property type="entry name" value="DUF3723"/>
    <property type="match status" value="1"/>
</dbReference>
<name>A0A2T3YQZ0_TRIA4</name>
<organism evidence="1 2">
    <name type="scientific">Trichoderma asperellum (strain ATCC 204424 / CBS 433.97 / NBRC 101777)</name>
    <dbReference type="NCBI Taxonomy" id="1042311"/>
    <lineage>
        <taxon>Eukaryota</taxon>
        <taxon>Fungi</taxon>
        <taxon>Dikarya</taxon>
        <taxon>Ascomycota</taxon>
        <taxon>Pezizomycotina</taxon>
        <taxon>Sordariomycetes</taxon>
        <taxon>Hypocreomycetidae</taxon>
        <taxon>Hypocreales</taxon>
        <taxon>Hypocreaceae</taxon>
        <taxon>Trichoderma</taxon>
    </lineage>
</organism>
<evidence type="ECO:0000313" key="1">
    <source>
        <dbReference type="EMBL" id="PTB34937.1"/>
    </source>
</evidence>
<dbReference type="Proteomes" id="UP000240493">
    <property type="component" value="Unassembled WGS sequence"/>
</dbReference>